<keyword evidence="2" id="KW-1185">Reference proteome</keyword>
<protein>
    <submittedName>
        <fullName evidence="1">Uncharacterized protein</fullName>
    </submittedName>
</protein>
<reference evidence="1" key="1">
    <citation type="submission" date="2022-07" db="EMBL/GenBank/DDBJ databases">
        <title>Tahibacter sp., a new gammaproteobacterium isolated from the silt sample collected at pig farm.</title>
        <authorList>
            <person name="Chen H."/>
        </authorList>
    </citation>
    <scope>NUCLEOTIDE SEQUENCE</scope>
    <source>
        <strain evidence="1">P2K</strain>
    </source>
</reference>
<dbReference type="RefSeq" id="WP_255915174.1">
    <property type="nucleotide sequence ID" value="NZ_JANFQO010000013.1"/>
</dbReference>
<evidence type="ECO:0000313" key="1">
    <source>
        <dbReference type="EMBL" id="MCQ4165986.1"/>
    </source>
</evidence>
<sequence>MHNRIPYTDPLLELLDCIEDAVQLVAFDYFAAAGDEVARAQRLLDGALKDWQDEDAVLARQWLRQAALGRGKARERRGVCAGALWRARRAVKRHWLTGLGVAWDPYDAALAPPGPRATLRLVGGGDGENQKPA</sequence>
<comment type="caution">
    <text evidence="1">The sequence shown here is derived from an EMBL/GenBank/DDBJ whole genome shotgun (WGS) entry which is preliminary data.</text>
</comment>
<dbReference type="Proteomes" id="UP001165498">
    <property type="component" value="Unassembled WGS sequence"/>
</dbReference>
<dbReference type="EMBL" id="JANFQO010000013">
    <property type="protein sequence ID" value="MCQ4165986.1"/>
    <property type="molecule type" value="Genomic_DNA"/>
</dbReference>
<organism evidence="1 2">
    <name type="scientific">Tahibacter harae</name>
    <dbReference type="NCBI Taxonomy" id="2963937"/>
    <lineage>
        <taxon>Bacteria</taxon>
        <taxon>Pseudomonadati</taxon>
        <taxon>Pseudomonadota</taxon>
        <taxon>Gammaproteobacteria</taxon>
        <taxon>Lysobacterales</taxon>
        <taxon>Rhodanobacteraceae</taxon>
        <taxon>Tahibacter</taxon>
    </lineage>
</organism>
<evidence type="ECO:0000313" key="2">
    <source>
        <dbReference type="Proteomes" id="UP001165498"/>
    </source>
</evidence>
<proteinExistence type="predicted"/>
<name>A0ABT1QUP6_9GAMM</name>
<gene>
    <name evidence="1" type="ORF">NM961_14790</name>
</gene>
<accession>A0ABT1QUP6</accession>